<evidence type="ECO:0000256" key="1">
    <source>
        <dbReference type="SAM" id="MobiDB-lite"/>
    </source>
</evidence>
<comment type="caution">
    <text evidence="5">The sequence shown here is derived from an EMBL/GenBank/DDBJ whole genome shotgun (WGS) entry which is preliminary data.</text>
</comment>
<name>A0A402DSI0_9CELL</name>
<feature type="compositionally biased region" description="Pro residues" evidence="1">
    <location>
        <begin position="43"/>
        <end position="62"/>
    </location>
</feature>
<dbReference type="RefSeq" id="WP_130781701.1">
    <property type="nucleotide sequence ID" value="NZ_BIMR01000170.1"/>
</dbReference>
<evidence type="ECO:0000259" key="3">
    <source>
        <dbReference type="Pfam" id="PF13828"/>
    </source>
</evidence>
<dbReference type="Proteomes" id="UP000289954">
    <property type="component" value="Unassembled WGS sequence"/>
</dbReference>
<gene>
    <name evidence="5" type="ORF">CBZ_21550</name>
</gene>
<keyword evidence="2" id="KW-0812">Transmembrane</keyword>
<feature type="transmembrane region" description="Helical" evidence="2">
    <location>
        <begin position="209"/>
        <end position="231"/>
    </location>
</feature>
<evidence type="ECO:0000259" key="4">
    <source>
        <dbReference type="Pfam" id="PF13845"/>
    </source>
</evidence>
<dbReference type="AlphaFoldDB" id="A0A402DSI0"/>
<keyword evidence="2" id="KW-1133">Transmembrane helix</keyword>
<evidence type="ECO:0000256" key="2">
    <source>
        <dbReference type="SAM" id="Phobius"/>
    </source>
</evidence>
<feature type="transmembrane region" description="Helical" evidence="2">
    <location>
        <begin position="175"/>
        <end position="197"/>
    </location>
</feature>
<proteinExistence type="predicted"/>
<evidence type="ECO:0008006" key="7">
    <source>
        <dbReference type="Google" id="ProtNLM"/>
    </source>
</evidence>
<feature type="compositionally biased region" description="Basic and acidic residues" evidence="1">
    <location>
        <begin position="22"/>
        <end position="35"/>
    </location>
</feature>
<feature type="region of interest" description="Disordered" evidence="1">
    <location>
        <begin position="1"/>
        <end position="83"/>
    </location>
</feature>
<dbReference type="Pfam" id="PF13845">
    <property type="entry name" value="Septum_form"/>
    <property type="match status" value="1"/>
</dbReference>
<feature type="domain" description="Septum formation-related" evidence="4">
    <location>
        <begin position="263"/>
        <end position="357"/>
    </location>
</feature>
<protein>
    <recommendedName>
        <fullName evidence="7">Septum formation-related domain-containing protein</fullName>
    </recommendedName>
</protein>
<keyword evidence="2" id="KW-0472">Membrane</keyword>
<feature type="domain" description="DUF4190" evidence="3">
    <location>
        <begin position="166"/>
        <end position="225"/>
    </location>
</feature>
<evidence type="ECO:0000313" key="6">
    <source>
        <dbReference type="Proteomes" id="UP000289954"/>
    </source>
</evidence>
<dbReference type="EMBL" id="BIMR01000170">
    <property type="protein sequence ID" value="GCE77099.1"/>
    <property type="molecule type" value="Genomic_DNA"/>
</dbReference>
<keyword evidence="6" id="KW-1185">Reference proteome</keyword>
<evidence type="ECO:0000313" key="5">
    <source>
        <dbReference type="EMBL" id="GCE77099.1"/>
    </source>
</evidence>
<sequence>MSEQRGQESGGTPFAPPGGPRRVPDTGRVADEARPSVEVTSPYAPPTPRASSPYDPPAPSGQPGPSATPGVPPQHGGYGYGHGAPFAPPAPAGSAAPFGAAPYPAMPPVYGVPAAYGPPAYGASAAYGPPAYGAPAGYSQPSYGAPAYLGPAYGYGMPVAAPTDGLAIASLVTSVGGLVVLGGIPGPIGVGLGIGALRRTRRRGTKGRGMAIAGMVVGAVSTLVCVGWVWLAVWASSNPDVASGLAFEEDLPDYTLRSDLVVGDCLQEYPGSWDLGTADPVDCSTEHALEIVAVLPLPGPVDTFADPADAGYDRAFAECTALIERAAPGLLDEWVVWTDVSFPHPDDWAAGATTAYCAVATDYPELRGSVLDGSVTGPA</sequence>
<dbReference type="Pfam" id="PF13828">
    <property type="entry name" value="DUF4190"/>
    <property type="match status" value="1"/>
</dbReference>
<organism evidence="5 6">
    <name type="scientific">Cellulomonas biazotea</name>
    <dbReference type="NCBI Taxonomy" id="1709"/>
    <lineage>
        <taxon>Bacteria</taxon>
        <taxon>Bacillati</taxon>
        <taxon>Actinomycetota</taxon>
        <taxon>Actinomycetes</taxon>
        <taxon>Micrococcales</taxon>
        <taxon>Cellulomonadaceae</taxon>
        <taxon>Cellulomonas</taxon>
    </lineage>
</organism>
<reference evidence="5 6" key="1">
    <citation type="submission" date="2019-01" db="EMBL/GenBank/DDBJ databases">
        <title>Draft genome sequence of Cellulomonas takizawaensis strain TKZ-21.</title>
        <authorList>
            <person name="Yamamura H."/>
            <person name="Hayashi T."/>
            <person name="Hamada M."/>
            <person name="Serisawa Y."/>
            <person name="Matsuyama K."/>
            <person name="Nakagawa Y."/>
            <person name="Otoguro M."/>
            <person name="Yanagida F."/>
            <person name="Hayakawa M."/>
        </authorList>
    </citation>
    <scope>NUCLEOTIDE SEQUENCE [LARGE SCALE GENOMIC DNA]</scope>
    <source>
        <strain evidence="5 6">NBRC12680</strain>
    </source>
</reference>
<dbReference type="InterPro" id="IPR025241">
    <property type="entry name" value="DUF4190"/>
</dbReference>
<feature type="compositionally biased region" description="Low complexity" evidence="1">
    <location>
        <begin position="63"/>
        <end position="75"/>
    </location>
</feature>
<dbReference type="OrthoDB" id="4830015at2"/>
<dbReference type="InterPro" id="IPR026004">
    <property type="entry name" value="Septum_form"/>
</dbReference>
<accession>A0A402DSI0</accession>